<sequence length="630" mass="70005">FFDHDISRRDFSKKLLAIGFSQVAVNSLITSVAEARDVIPREGKNIVGNGADILAESLRAANVEYIFGTSATGMSPFFDALTLNNDMQYIASIAESQATSMAHGYELVTGKTSILFLPGVAIPSAMNNLYNAWKDRSSIAVLSDGSSSNFAGRNGFQQMDDWLETMTQFTKWRWQVDNPLQISEMLRRTIKLSETPPGGPVYLRFPGSLLNKDNIKQTIYPQSKFKIPMDLQPKTELIEATAKALIESKSPMICVGHEVTRAKANAQVVNLSDLLGIKMTQGYSVFGDIPFQHESFVGFYGMGVPRGLPGTDVFLNLGAPMPDPTIFTAPVPRKAKVIHARIEFDDIANTYPTDIAIAAGMKETVIAIEEAVKSLATKDKLNKIREKRLEETSQINAKFEARKERNAKAHWNSSPISWQRASYEIDKQLDKNAIIVSELDTRTPFEWMDLGPNRKSLIGGTTGFALGWGIGAALGVKIGEPNRQVTCLVGDGAMLFGQIESLWSASRYDIPVNIIVFNNLSYDGERNRIYLNSPLIRKQETRDLWKDISCFLGNPTVDFVGLANSFDIKASQATTPEELIKSLKNANRVTREGRPYLIDLRVMQLDLAKKPTTQTWYPEISIAEKRNKKV</sequence>
<dbReference type="CDD" id="cd07035">
    <property type="entry name" value="TPP_PYR_POX_like"/>
    <property type="match status" value="1"/>
</dbReference>
<feature type="domain" description="Thiamine pyrophosphate enzyme central" evidence="4">
    <location>
        <begin position="238"/>
        <end position="366"/>
    </location>
</feature>
<evidence type="ECO:0000259" key="6">
    <source>
        <dbReference type="Pfam" id="PF02776"/>
    </source>
</evidence>
<dbReference type="PANTHER" id="PTHR18968">
    <property type="entry name" value="THIAMINE PYROPHOSPHATE ENZYMES"/>
    <property type="match status" value="1"/>
</dbReference>
<name>A0A381UC23_9ZZZZ</name>
<feature type="domain" description="Thiamine pyrophosphate enzyme N-terminal TPP-binding" evidence="6">
    <location>
        <begin position="49"/>
        <end position="160"/>
    </location>
</feature>
<organism evidence="7">
    <name type="scientific">marine metagenome</name>
    <dbReference type="NCBI Taxonomy" id="408172"/>
    <lineage>
        <taxon>unclassified sequences</taxon>
        <taxon>metagenomes</taxon>
        <taxon>ecological metagenomes</taxon>
    </lineage>
</organism>
<comment type="similarity">
    <text evidence="1 3">Belongs to the TPP enzyme family.</text>
</comment>
<evidence type="ECO:0000256" key="1">
    <source>
        <dbReference type="ARBA" id="ARBA00007812"/>
    </source>
</evidence>
<dbReference type="EMBL" id="UINC01006071">
    <property type="protein sequence ID" value="SVA25291.1"/>
    <property type="molecule type" value="Genomic_DNA"/>
</dbReference>
<dbReference type="InterPro" id="IPR011766">
    <property type="entry name" value="TPP_enzyme_TPP-bd"/>
</dbReference>
<dbReference type="CDD" id="cd02002">
    <property type="entry name" value="TPP_BFDC"/>
    <property type="match status" value="1"/>
</dbReference>
<dbReference type="InterPro" id="IPR012000">
    <property type="entry name" value="Thiamin_PyroP_enz_cen_dom"/>
</dbReference>
<dbReference type="InterPro" id="IPR012001">
    <property type="entry name" value="Thiamin_PyroP_enz_TPP-bd_dom"/>
</dbReference>
<dbReference type="InterPro" id="IPR045229">
    <property type="entry name" value="TPP_enz"/>
</dbReference>
<feature type="non-terminal residue" evidence="7">
    <location>
        <position position="1"/>
    </location>
</feature>
<dbReference type="Pfam" id="PF02775">
    <property type="entry name" value="TPP_enzyme_C"/>
    <property type="match status" value="1"/>
</dbReference>
<accession>A0A381UC23</accession>
<evidence type="ECO:0008006" key="8">
    <source>
        <dbReference type="Google" id="ProtNLM"/>
    </source>
</evidence>
<dbReference type="InterPro" id="IPR029061">
    <property type="entry name" value="THDP-binding"/>
</dbReference>
<gene>
    <name evidence="7" type="ORF">METZ01_LOCUS78145</name>
</gene>
<dbReference type="GO" id="GO:0030976">
    <property type="term" value="F:thiamine pyrophosphate binding"/>
    <property type="evidence" value="ECO:0007669"/>
    <property type="project" value="InterPro"/>
</dbReference>
<dbReference type="PANTHER" id="PTHR18968:SF13">
    <property type="entry name" value="ACETOLACTATE SYNTHASE CATALYTIC SUBUNIT, MITOCHONDRIAL"/>
    <property type="match status" value="1"/>
</dbReference>
<dbReference type="GO" id="GO:0000287">
    <property type="term" value="F:magnesium ion binding"/>
    <property type="evidence" value="ECO:0007669"/>
    <property type="project" value="InterPro"/>
</dbReference>
<reference evidence="7" key="1">
    <citation type="submission" date="2018-05" db="EMBL/GenBank/DDBJ databases">
        <authorList>
            <person name="Lanie J.A."/>
            <person name="Ng W.-L."/>
            <person name="Kazmierczak K.M."/>
            <person name="Andrzejewski T.M."/>
            <person name="Davidsen T.M."/>
            <person name="Wayne K.J."/>
            <person name="Tettelin H."/>
            <person name="Glass J.I."/>
            <person name="Rusch D."/>
            <person name="Podicherti R."/>
            <person name="Tsui H.-C.T."/>
            <person name="Winkler M.E."/>
        </authorList>
    </citation>
    <scope>NUCLEOTIDE SEQUENCE</scope>
</reference>
<feature type="domain" description="Thiamine pyrophosphate enzyme TPP-binding" evidence="5">
    <location>
        <begin position="462"/>
        <end position="599"/>
    </location>
</feature>
<evidence type="ECO:0000256" key="2">
    <source>
        <dbReference type="ARBA" id="ARBA00023052"/>
    </source>
</evidence>
<evidence type="ECO:0000313" key="7">
    <source>
        <dbReference type="EMBL" id="SVA25291.1"/>
    </source>
</evidence>
<dbReference type="Gene3D" id="3.40.50.1220">
    <property type="entry name" value="TPP-binding domain"/>
    <property type="match status" value="1"/>
</dbReference>
<evidence type="ECO:0000256" key="3">
    <source>
        <dbReference type="RuleBase" id="RU362132"/>
    </source>
</evidence>
<proteinExistence type="inferred from homology"/>
<dbReference type="Pfam" id="PF00205">
    <property type="entry name" value="TPP_enzyme_M"/>
    <property type="match status" value="1"/>
</dbReference>
<keyword evidence="2 3" id="KW-0786">Thiamine pyrophosphate</keyword>
<evidence type="ECO:0000259" key="4">
    <source>
        <dbReference type="Pfam" id="PF00205"/>
    </source>
</evidence>
<protein>
    <recommendedName>
        <fullName evidence="8">Thiamine pyrophosphate enzyme TPP-binding domain-containing protein</fullName>
    </recommendedName>
</protein>
<dbReference type="Pfam" id="PF02776">
    <property type="entry name" value="TPP_enzyme_N"/>
    <property type="match status" value="1"/>
</dbReference>
<dbReference type="GO" id="GO:0009099">
    <property type="term" value="P:L-valine biosynthetic process"/>
    <property type="evidence" value="ECO:0007669"/>
    <property type="project" value="TreeGrafter"/>
</dbReference>
<dbReference type="SUPFAM" id="SSF52518">
    <property type="entry name" value="Thiamin diphosphate-binding fold (THDP-binding)"/>
    <property type="match status" value="2"/>
</dbReference>
<evidence type="ECO:0000259" key="5">
    <source>
        <dbReference type="Pfam" id="PF02775"/>
    </source>
</evidence>
<dbReference type="InterPro" id="IPR029035">
    <property type="entry name" value="DHS-like_NAD/FAD-binding_dom"/>
</dbReference>
<dbReference type="GO" id="GO:0050660">
    <property type="term" value="F:flavin adenine dinucleotide binding"/>
    <property type="evidence" value="ECO:0007669"/>
    <property type="project" value="TreeGrafter"/>
</dbReference>
<dbReference type="SUPFAM" id="SSF52467">
    <property type="entry name" value="DHS-like NAD/FAD-binding domain"/>
    <property type="match status" value="1"/>
</dbReference>
<dbReference type="GO" id="GO:0003984">
    <property type="term" value="F:acetolactate synthase activity"/>
    <property type="evidence" value="ECO:0007669"/>
    <property type="project" value="TreeGrafter"/>
</dbReference>
<dbReference type="GO" id="GO:0005948">
    <property type="term" value="C:acetolactate synthase complex"/>
    <property type="evidence" value="ECO:0007669"/>
    <property type="project" value="TreeGrafter"/>
</dbReference>
<dbReference type="Gene3D" id="3.40.50.970">
    <property type="match status" value="2"/>
</dbReference>
<dbReference type="AlphaFoldDB" id="A0A381UC23"/>
<dbReference type="GO" id="GO:0009097">
    <property type="term" value="P:isoleucine biosynthetic process"/>
    <property type="evidence" value="ECO:0007669"/>
    <property type="project" value="TreeGrafter"/>
</dbReference>